<gene>
    <name evidence="7" type="ORF">FHU28_003557</name>
</gene>
<evidence type="ECO:0000313" key="7">
    <source>
        <dbReference type="EMBL" id="MBB5113718.1"/>
    </source>
</evidence>
<dbReference type="EMBL" id="JACHJC010000001">
    <property type="protein sequence ID" value="MBB5113718.1"/>
    <property type="molecule type" value="Genomic_DNA"/>
</dbReference>
<dbReference type="GO" id="GO:0005524">
    <property type="term" value="F:ATP binding"/>
    <property type="evidence" value="ECO:0007669"/>
    <property type="project" value="UniProtKB-KW"/>
</dbReference>
<keyword evidence="5" id="KW-0046">Antibiotic resistance</keyword>
<keyword evidence="4 7" id="KW-0067">ATP-binding</keyword>
<sequence length="335" mass="36481">MPVIEARGLTKRFRIADKQPGLRGSLRHLVRPRHAEHVAVDGVDLSISSGEAVAYVGPNGAGKSTTVKLLTGILHPTAGQVRVCGLDPHRNRHANARNIGVLFGQRSQLWWDLQVRDSLALLRDIHRIPRARYAARLEEFDALLGLGQLLPVVARQLSLGQRMRADLAAALLHSPPVVFLDEPTIGLDIIARQAVRDFLRAQRANGTTVLMTTHDIGDIEQVCRRLVIIDGGRIIFDGSIDAVRRLVADQRTVHLTLGADWHGDLGAELPGVRLVRDGAARQIAVTFDHGAYGAGEIVSVVARQAPVLDIRIDEPSIEDVVRRAYAGELSMSAPA</sequence>
<evidence type="ECO:0000313" key="8">
    <source>
        <dbReference type="Proteomes" id="UP000618986"/>
    </source>
</evidence>
<dbReference type="InterPro" id="IPR050763">
    <property type="entry name" value="ABC_transporter_ATP-binding"/>
</dbReference>
<dbReference type="RefSeq" id="WP_184685658.1">
    <property type="nucleotide sequence ID" value="NZ_JACHJC010000001.1"/>
</dbReference>
<dbReference type="Pfam" id="PF00005">
    <property type="entry name" value="ABC_tran"/>
    <property type="match status" value="1"/>
</dbReference>
<dbReference type="PROSITE" id="PS50893">
    <property type="entry name" value="ABC_TRANSPORTER_2"/>
    <property type="match status" value="1"/>
</dbReference>
<keyword evidence="8" id="KW-1185">Reference proteome</keyword>
<organism evidence="7 8">
    <name type="scientific">Micromonospora echinospora</name>
    <name type="common">Micromonospora purpurea</name>
    <dbReference type="NCBI Taxonomy" id="1877"/>
    <lineage>
        <taxon>Bacteria</taxon>
        <taxon>Bacillati</taxon>
        <taxon>Actinomycetota</taxon>
        <taxon>Actinomycetes</taxon>
        <taxon>Micromonosporales</taxon>
        <taxon>Micromonosporaceae</taxon>
        <taxon>Micromonospora</taxon>
    </lineage>
</organism>
<evidence type="ECO:0000256" key="5">
    <source>
        <dbReference type="ARBA" id="ARBA00023251"/>
    </source>
</evidence>
<evidence type="ECO:0000256" key="3">
    <source>
        <dbReference type="ARBA" id="ARBA00022741"/>
    </source>
</evidence>
<proteinExistence type="predicted"/>
<dbReference type="PANTHER" id="PTHR42711">
    <property type="entry name" value="ABC TRANSPORTER ATP-BINDING PROTEIN"/>
    <property type="match status" value="1"/>
</dbReference>
<name>A0ABR6MEB4_MICEC</name>
<dbReference type="SMART" id="SM00382">
    <property type="entry name" value="AAA"/>
    <property type="match status" value="1"/>
</dbReference>
<feature type="domain" description="ABC transporter" evidence="6">
    <location>
        <begin position="24"/>
        <end position="256"/>
    </location>
</feature>
<dbReference type="Gene3D" id="3.40.50.300">
    <property type="entry name" value="P-loop containing nucleotide triphosphate hydrolases"/>
    <property type="match status" value="1"/>
</dbReference>
<dbReference type="InterPro" id="IPR027417">
    <property type="entry name" value="P-loop_NTPase"/>
</dbReference>
<dbReference type="InterPro" id="IPR003439">
    <property type="entry name" value="ABC_transporter-like_ATP-bd"/>
</dbReference>
<comment type="caution">
    <text evidence="7">The sequence shown here is derived from an EMBL/GenBank/DDBJ whole genome shotgun (WGS) entry which is preliminary data.</text>
</comment>
<dbReference type="PANTHER" id="PTHR42711:SF1">
    <property type="entry name" value="ABC-TRANSPORT PROTEIN, ATP-BINDING COMPONENT"/>
    <property type="match status" value="1"/>
</dbReference>
<evidence type="ECO:0000259" key="6">
    <source>
        <dbReference type="PROSITE" id="PS50893"/>
    </source>
</evidence>
<comment type="subcellular location">
    <subcellularLocation>
        <location evidence="1">Cell membrane</location>
        <topology evidence="1">Peripheral membrane protein</topology>
    </subcellularLocation>
</comment>
<reference evidence="7 8" key="1">
    <citation type="submission" date="2020-08" db="EMBL/GenBank/DDBJ databases">
        <title>Sequencing the genomes of 1000 actinobacteria strains.</title>
        <authorList>
            <person name="Klenk H.-P."/>
        </authorList>
    </citation>
    <scope>NUCLEOTIDE SEQUENCE [LARGE SCALE GENOMIC DNA]</scope>
    <source>
        <strain evidence="7 8">DSM 43036</strain>
    </source>
</reference>
<dbReference type="GeneID" id="300294118"/>
<evidence type="ECO:0000256" key="1">
    <source>
        <dbReference type="ARBA" id="ARBA00004202"/>
    </source>
</evidence>
<dbReference type="Proteomes" id="UP000618986">
    <property type="component" value="Unassembled WGS sequence"/>
</dbReference>
<protein>
    <submittedName>
        <fullName evidence="7">ABC-2 type transport system ATP-binding protein</fullName>
    </submittedName>
</protein>
<evidence type="ECO:0000256" key="2">
    <source>
        <dbReference type="ARBA" id="ARBA00022448"/>
    </source>
</evidence>
<keyword evidence="3" id="KW-0547">Nucleotide-binding</keyword>
<dbReference type="PROSITE" id="PS00211">
    <property type="entry name" value="ABC_TRANSPORTER_1"/>
    <property type="match status" value="1"/>
</dbReference>
<dbReference type="InterPro" id="IPR017871">
    <property type="entry name" value="ABC_transporter-like_CS"/>
</dbReference>
<evidence type="ECO:0000256" key="4">
    <source>
        <dbReference type="ARBA" id="ARBA00022840"/>
    </source>
</evidence>
<keyword evidence="2" id="KW-0813">Transport</keyword>
<dbReference type="InterPro" id="IPR003593">
    <property type="entry name" value="AAA+_ATPase"/>
</dbReference>
<accession>A0ABR6MEB4</accession>
<dbReference type="SUPFAM" id="SSF52540">
    <property type="entry name" value="P-loop containing nucleoside triphosphate hydrolases"/>
    <property type="match status" value="1"/>
</dbReference>